<dbReference type="EMBL" id="JAOL01000117">
    <property type="protein sequence ID" value="EUA89755.1"/>
    <property type="molecule type" value="Genomic_DNA"/>
</dbReference>
<protein>
    <submittedName>
        <fullName evidence="2">Uncharacterized protein</fullName>
    </submittedName>
</protein>
<sequence>MSGCLDGALNVEQRRARGALPAISITGRSLRGIDDVHQAHGDIAADRLIDCPHSRMGGRPRSIDTDDDCRGCLVAHRGLLYWAARLVNTLSAAARVPRRVGPDSSAVGPYESGRSENTATKAGLSD</sequence>
<comment type="caution">
    <text evidence="2">The sequence shown here is derived from an EMBL/GenBank/DDBJ whole genome shotgun (WGS) entry which is preliminary data.</text>
</comment>
<gene>
    <name evidence="2" type="ORF">I551_3809</name>
</gene>
<keyword evidence="3" id="KW-1185">Reference proteome</keyword>
<evidence type="ECO:0000256" key="1">
    <source>
        <dbReference type="SAM" id="MobiDB-lite"/>
    </source>
</evidence>
<evidence type="ECO:0000313" key="3">
    <source>
        <dbReference type="Proteomes" id="UP000020681"/>
    </source>
</evidence>
<accession>A0ABP3AHF4</accession>
<proteinExistence type="predicted"/>
<reference evidence="2 3" key="1">
    <citation type="submission" date="2014-01" db="EMBL/GenBank/DDBJ databases">
        <authorList>
            <person name="Dobos K."/>
            <person name="Lenaerts A."/>
            <person name="Ordway D."/>
            <person name="DeGroote M.A."/>
            <person name="Parker T."/>
            <person name="Sizemore C."/>
            <person name="Tallon L.J."/>
            <person name="Sadzewicz L.K."/>
            <person name="Sengamalay N."/>
            <person name="Fraser C.M."/>
            <person name="Hine E."/>
            <person name="Shefchek K.A."/>
            <person name="Das S.P."/>
            <person name="Tettelin H."/>
        </authorList>
    </citation>
    <scope>NUCLEOTIDE SEQUENCE [LARGE SCALE GENOMIC DNA]</scope>
    <source>
        <strain evidence="2 3">Harvey</strain>
    </source>
</reference>
<feature type="region of interest" description="Disordered" evidence="1">
    <location>
        <begin position="97"/>
        <end position="126"/>
    </location>
</feature>
<name>A0ABP3AHF4_MYCUL</name>
<organism evidence="2 3">
    <name type="scientific">Mycobacterium ulcerans str. Harvey</name>
    <dbReference type="NCBI Taxonomy" id="1299332"/>
    <lineage>
        <taxon>Bacteria</taxon>
        <taxon>Bacillati</taxon>
        <taxon>Actinomycetota</taxon>
        <taxon>Actinomycetes</taxon>
        <taxon>Mycobacteriales</taxon>
        <taxon>Mycobacteriaceae</taxon>
        <taxon>Mycobacterium</taxon>
        <taxon>Mycobacterium ulcerans group</taxon>
    </lineage>
</organism>
<evidence type="ECO:0000313" key="2">
    <source>
        <dbReference type="EMBL" id="EUA89755.1"/>
    </source>
</evidence>
<dbReference type="Proteomes" id="UP000020681">
    <property type="component" value="Unassembled WGS sequence"/>
</dbReference>